<protein>
    <submittedName>
        <fullName evidence="1">2, 3 cyclic phosphodiesterase</fullName>
    </submittedName>
</protein>
<sequence>MGGSSIWLLPPAGSEIESKLQRLIATTLPCVFPKAQLPLFPPHITLTDDVDPALDPPTVTSSIEVSAPPAIKFEKLNIGKTFFTRITLHLEKTEEIRALAIQCRMKYVTNGNAEEAKKWAESFTPHLSLVYMEGVPGQEEVKKVEEEVAKAGIKFGVEAWTGGSLTLVNCMKPIDQWKPEGVRPI</sequence>
<name>A0A3N4M4M4_9PEZI</name>
<dbReference type="Proteomes" id="UP000267821">
    <property type="component" value="Unassembled WGS sequence"/>
</dbReference>
<dbReference type="InterPro" id="IPR009097">
    <property type="entry name" value="Cyclic_Pdiesterase"/>
</dbReference>
<dbReference type="EMBL" id="ML121530">
    <property type="protein sequence ID" value="RPB27861.1"/>
    <property type="molecule type" value="Genomic_DNA"/>
</dbReference>
<dbReference type="AlphaFoldDB" id="A0A3N4M4M4"/>
<dbReference type="GO" id="GO:0009187">
    <property type="term" value="P:cyclic nucleotide metabolic process"/>
    <property type="evidence" value="ECO:0007669"/>
    <property type="project" value="TreeGrafter"/>
</dbReference>
<gene>
    <name evidence="1" type="ORF">L211DRAFT_833849</name>
</gene>
<dbReference type="GO" id="GO:0004113">
    <property type="term" value="F:2',3'-cyclic-nucleotide 3'-phosphodiesterase activity"/>
    <property type="evidence" value="ECO:0007669"/>
    <property type="project" value="TreeGrafter"/>
</dbReference>
<dbReference type="FunCoup" id="A0A3N4M4M4">
    <property type="interactions" value="5"/>
</dbReference>
<keyword evidence="2" id="KW-1185">Reference proteome</keyword>
<dbReference type="PANTHER" id="PTHR28141:SF1">
    <property type="entry name" value="2',3'-CYCLIC-NUCLEOTIDE 3'-PHOSPHODIESTERASE"/>
    <property type="match status" value="1"/>
</dbReference>
<proteinExistence type="predicted"/>
<dbReference type="SUPFAM" id="SSF55144">
    <property type="entry name" value="LigT-like"/>
    <property type="match status" value="1"/>
</dbReference>
<dbReference type="InParanoid" id="A0A3N4M4M4"/>
<dbReference type="Pfam" id="PF07823">
    <property type="entry name" value="CPDase"/>
    <property type="match status" value="1"/>
</dbReference>
<accession>A0A3N4M4M4</accession>
<dbReference type="Gene3D" id="3.90.1140.10">
    <property type="entry name" value="Cyclic phosphodiesterase"/>
    <property type="match status" value="1"/>
</dbReference>
<dbReference type="PANTHER" id="PTHR28141">
    <property type="entry name" value="2',3'-CYCLIC-NUCLEOTIDE 3'-PHOSPHODIESTERASE"/>
    <property type="match status" value="1"/>
</dbReference>
<evidence type="ECO:0000313" key="2">
    <source>
        <dbReference type="Proteomes" id="UP000267821"/>
    </source>
</evidence>
<dbReference type="STRING" id="1051890.A0A3N4M4M4"/>
<dbReference type="InterPro" id="IPR012386">
    <property type="entry name" value="Cyclic-nucl_3Pdiesterase"/>
</dbReference>
<reference evidence="1 2" key="1">
    <citation type="journal article" date="2018" name="Nat. Ecol. Evol.">
        <title>Pezizomycetes genomes reveal the molecular basis of ectomycorrhizal truffle lifestyle.</title>
        <authorList>
            <person name="Murat C."/>
            <person name="Payen T."/>
            <person name="Noel B."/>
            <person name="Kuo A."/>
            <person name="Morin E."/>
            <person name="Chen J."/>
            <person name="Kohler A."/>
            <person name="Krizsan K."/>
            <person name="Balestrini R."/>
            <person name="Da Silva C."/>
            <person name="Montanini B."/>
            <person name="Hainaut M."/>
            <person name="Levati E."/>
            <person name="Barry K.W."/>
            <person name="Belfiori B."/>
            <person name="Cichocki N."/>
            <person name="Clum A."/>
            <person name="Dockter R.B."/>
            <person name="Fauchery L."/>
            <person name="Guy J."/>
            <person name="Iotti M."/>
            <person name="Le Tacon F."/>
            <person name="Lindquist E.A."/>
            <person name="Lipzen A."/>
            <person name="Malagnac F."/>
            <person name="Mello A."/>
            <person name="Molinier V."/>
            <person name="Miyauchi S."/>
            <person name="Poulain J."/>
            <person name="Riccioni C."/>
            <person name="Rubini A."/>
            <person name="Sitrit Y."/>
            <person name="Splivallo R."/>
            <person name="Traeger S."/>
            <person name="Wang M."/>
            <person name="Zifcakova L."/>
            <person name="Wipf D."/>
            <person name="Zambonelli A."/>
            <person name="Paolocci F."/>
            <person name="Nowrousian M."/>
            <person name="Ottonello S."/>
            <person name="Baldrian P."/>
            <person name="Spatafora J.W."/>
            <person name="Henrissat B."/>
            <person name="Nagy L.G."/>
            <person name="Aury J.M."/>
            <person name="Wincker P."/>
            <person name="Grigoriev I.V."/>
            <person name="Bonfante P."/>
            <person name="Martin F.M."/>
        </authorList>
    </citation>
    <scope>NUCLEOTIDE SEQUENCE [LARGE SCALE GENOMIC DNA]</scope>
    <source>
        <strain evidence="1 2">ATCC MYA-4762</strain>
    </source>
</reference>
<dbReference type="OrthoDB" id="514292at2759"/>
<evidence type="ECO:0000313" key="1">
    <source>
        <dbReference type="EMBL" id="RPB27861.1"/>
    </source>
</evidence>
<organism evidence="1 2">
    <name type="scientific">Terfezia boudieri ATCC MYA-4762</name>
    <dbReference type="NCBI Taxonomy" id="1051890"/>
    <lineage>
        <taxon>Eukaryota</taxon>
        <taxon>Fungi</taxon>
        <taxon>Dikarya</taxon>
        <taxon>Ascomycota</taxon>
        <taxon>Pezizomycotina</taxon>
        <taxon>Pezizomycetes</taxon>
        <taxon>Pezizales</taxon>
        <taxon>Pezizaceae</taxon>
        <taxon>Terfezia</taxon>
    </lineage>
</organism>